<organism evidence="2">
    <name type="scientific">Tetraodon nigroviridis</name>
    <name type="common">Spotted green pufferfish</name>
    <name type="synonym">Chelonodon nigroviridis</name>
    <dbReference type="NCBI Taxonomy" id="99883"/>
    <lineage>
        <taxon>Eukaryota</taxon>
        <taxon>Metazoa</taxon>
        <taxon>Chordata</taxon>
        <taxon>Craniata</taxon>
        <taxon>Vertebrata</taxon>
        <taxon>Euteleostomi</taxon>
        <taxon>Actinopterygii</taxon>
        <taxon>Neopterygii</taxon>
        <taxon>Teleostei</taxon>
        <taxon>Neoteleostei</taxon>
        <taxon>Acanthomorphata</taxon>
        <taxon>Eupercaria</taxon>
        <taxon>Tetraodontiformes</taxon>
        <taxon>Tetradontoidea</taxon>
        <taxon>Tetraodontidae</taxon>
        <taxon>Tetraodon</taxon>
    </lineage>
</organism>
<protein>
    <submittedName>
        <fullName evidence="2">(spotted green pufferfish) hypothetical protein</fullName>
    </submittedName>
</protein>
<evidence type="ECO:0000256" key="1">
    <source>
        <dbReference type="SAM" id="MobiDB-lite"/>
    </source>
</evidence>
<reference evidence="2" key="1">
    <citation type="journal article" date="2004" name="Nature">
        <title>Genome duplication in the teleost fish Tetraodon nigroviridis reveals the early vertebrate proto-karyotype.</title>
        <authorList>
            <person name="Jaillon O."/>
            <person name="Aury J.-M."/>
            <person name="Brunet F."/>
            <person name="Petit J.-L."/>
            <person name="Stange-Thomann N."/>
            <person name="Mauceli E."/>
            <person name="Bouneau L."/>
            <person name="Fischer C."/>
            <person name="Ozouf-Costaz C."/>
            <person name="Bernot A."/>
            <person name="Nicaud S."/>
            <person name="Jaffe D."/>
            <person name="Fisher S."/>
            <person name="Lutfalla G."/>
            <person name="Dossat C."/>
            <person name="Segurens B."/>
            <person name="Dasilva C."/>
            <person name="Salanoubat M."/>
            <person name="Levy M."/>
            <person name="Boudet N."/>
            <person name="Castellano S."/>
            <person name="Anthouard V."/>
            <person name="Jubin C."/>
            <person name="Castelli V."/>
            <person name="Katinka M."/>
            <person name="Vacherie B."/>
            <person name="Biemont C."/>
            <person name="Skalli Z."/>
            <person name="Cattolico L."/>
            <person name="Poulain J."/>
            <person name="De Berardinis V."/>
            <person name="Cruaud C."/>
            <person name="Duprat S."/>
            <person name="Brottier P."/>
            <person name="Coutanceau J.-P."/>
            <person name="Gouzy J."/>
            <person name="Parra G."/>
            <person name="Lardier G."/>
            <person name="Chapple C."/>
            <person name="McKernan K.J."/>
            <person name="McEwan P."/>
            <person name="Bosak S."/>
            <person name="Kellis M."/>
            <person name="Volff J.-N."/>
            <person name="Guigo R."/>
            <person name="Zody M.C."/>
            <person name="Mesirov J."/>
            <person name="Lindblad-Toh K."/>
            <person name="Birren B."/>
            <person name="Nusbaum C."/>
            <person name="Kahn D."/>
            <person name="Robinson-Rechavi M."/>
            <person name="Laudet V."/>
            <person name="Schachter V."/>
            <person name="Quetier F."/>
            <person name="Saurin W."/>
            <person name="Scarpelli C."/>
            <person name="Wincker P."/>
            <person name="Lander E.S."/>
            <person name="Weissenbach J."/>
            <person name="Roest Crollius H."/>
        </authorList>
    </citation>
    <scope>NUCLEOTIDE SEQUENCE [LARGE SCALE GENOMIC DNA]</scope>
</reference>
<feature type="region of interest" description="Disordered" evidence="1">
    <location>
        <begin position="52"/>
        <end position="101"/>
    </location>
</feature>
<proteinExistence type="predicted"/>
<sequence>MDQLKSRGSGLPRADVIIGWFHNCAKGHAQLLARCKGLPRGSICASIDWDQSAAEPGGAAGGPREARGPSGVRGARPASARPQVSVTMRTGERADARGRPLTRVCLSTTNQERKAFQTENNNTGNNLRRHIRKIIQ</sequence>
<dbReference type="KEGG" id="tng:GSTEN00025026G001"/>
<accession>Q4S2L8</accession>
<comment type="caution">
    <text evidence="2">The sequence shown here is derived from an EMBL/GenBank/DDBJ whole genome shotgun (WGS) entry which is preliminary data.</text>
</comment>
<dbReference type="AlphaFoldDB" id="Q4S2L8"/>
<reference evidence="2" key="2">
    <citation type="submission" date="2004-02" db="EMBL/GenBank/DDBJ databases">
        <authorList>
            <consortium name="Genoscope"/>
            <consortium name="Whitehead Institute Centre for Genome Research"/>
        </authorList>
    </citation>
    <scope>NUCLEOTIDE SEQUENCE</scope>
</reference>
<dbReference type="EMBL" id="CAAE01014760">
    <property type="protein sequence ID" value="CAG05114.1"/>
    <property type="molecule type" value="Genomic_DNA"/>
</dbReference>
<evidence type="ECO:0000313" key="2">
    <source>
        <dbReference type="EMBL" id="CAG05114.1"/>
    </source>
</evidence>
<name>Q4S2L8_TETNG</name>
<gene>
    <name evidence="2" type="ORF">GSTENG00025026001</name>
</gene>